<protein>
    <submittedName>
        <fullName evidence="1 2">Uncharacterized protein</fullName>
    </submittedName>
</protein>
<reference evidence="1 3" key="1">
    <citation type="journal article" date="2008" name="Science">
        <title>The Physcomitrella genome reveals evolutionary insights into the conquest of land by plants.</title>
        <authorList>
            <person name="Rensing S."/>
            <person name="Lang D."/>
            <person name="Zimmer A."/>
            <person name="Terry A."/>
            <person name="Salamov A."/>
            <person name="Shapiro H."/>
            <person name="Nishiyama T."/>
            <person name="Perroud P.-F."/>
            <person name="Lindquist E."/>
            <person name="Kamisugi Y."/>
            <person name="Tanahashi T."/>
            <person name="Sakakibara K."/>
            <person name="Fujita T."/>
            <person name="Oishi K."/>
            <person name="Shin-I T."/>
            <person name="Kuroki Y."/>
            <person name="Toyoda A."/>
            <person name="Suzuki Y."/>
            <person name="Hashimoto A."/>
            <person name="Yamaguchi K."/>
            <person name="Sugano A."/>
            <person name="Kohara Y."/>
            <person name="Fujiyama A."/>
            <person name="Anterola A."/>
            <person name="Aoki S."/>
            <person name="Ashton N."/>
            <person name="Barbazuk W.B."/>
            <person name="Barker E."/>
            <person name="Bennetzen J."/>
            <person name="Bezanilla M."/>
            <person name="Blankenship R."/>
            <person name="Cho S.H."/>
            <person name="Dutcher S."/>
            <person name="Estelle M."/>
            <person name="Fawcett J.A."/>
            <person name="Gundlach H."/>
            <person name="Hanada K."/>
            <person name="Heyl A."/>
            <person name="Hicks K.A."/>
            <person name="Hugh J."/>
            <person name="Lohr M."/>
            <person name="Mayer K."/>
            <person name="Melkozernov A."/>
            <person name="Murata T."/>
            <person name="Nelson D."/>
            <person name="Pils B."/>
            <person name="Prigge M."/>
            <person name="Reiss B."/>
            <person name="Renner T."/>
            <person name="Rombauts S."/>
            <person name="Rushton P."/>
            <person name="Sanderfoot A."/>
            <person name="Schween G."/>
            <person name="Shiu S.-H."/>
            <person name="Stueber K."/>
            <person name="Theodoulou F.L."/>
            <person name="Tu H."/>
            <person name="Van de Peer Y."/>
            <person name="Verrier P.J."/>
            <person name="Waters E."/>
            <person name="Wood A."/>
            <person name="Yang L."/>
            <person name="Cove D."/>
            <person name="Cuming A."/>
            <person name="Hasebe M."/>
            <person name="Lucas S."/>
            <person name="Mishler D.B."/>
            <person name="Reski R."/>
            <person name="Grigoriev I."/>
            <person name="Quatrano R.S."/>
            <person name="Boore J.L."/>
        </authorList>
    </citation>
    <scope>NUCLEOTIDE SEQUENCE [LARGE SCALE GENOMIC DNA]</scope>
    <source>
        <strain evidence="2 3">cv. Gransden 2004</strain>
    </source>
</reference>
<dbReference type="InParanoid" id="A0A2K1JTE9"/>
<accession>A0A2K1JTE9</accession>
<dbReference type="AlphaFoldDB" id="A0A2K1JTE9"/>
<name>A0A2K1JTE9_PHYPA</name>
<dbReference type="EnsemblPlants" id="Pp3c11_4240V3.1">
    <property type="protein sequence ID" value="PAC:32957729.CDS.1"/>
    <property type="gene ID" value="Pp3c11_4240"/>
</dbReference>
<dbReference type="EnsemblPlants" id="Pp3c11_4240V3.2">
    <property type="protein sequence ID" value="PAC:32957730.CDS.1"/>
    <property type="gene ID" value="Pp3c11_4240"/>
</dbReference>
<dbReference type="Gramene" id="Pp3c11_4240V3.1">
    <property type="protein sequence ID" value="PAC:32957729.CDS.1"/>
    <property type="gene ID" value="Pp3c11_4240"/>
</dbReference>
<organism evidence="1">
    <name type="scientific">Physcomitrium patens</name>
    <name type="common">Spreading-leaved earth moss</name>
    <name type="synonym">Physcomitrella patens</name>
    <dbReference type="NCBI Taxonomy" id="3218"/>
    <lineage>
        <taxon>Eukaryota</taxon>
        <taxon>Viridiplantae</taxon>
        <taxon>Streptophyta</taxon>
        <taxon>Embryophyta</taxon>
        <taxon>Bryophyta</taxon>
        <taxon>Bryophytina</taxon>
        <taxon>Bryopsida</taxon>
        <taxon>Funariidae</taxon>
        <taxon>Funariales</taxon>
        <taxon>Funariaceae</taxon>
        <taxon>Physcomitrium</taxon>
    </lineage>
</organism>
<dbReference type="Proteomes" id="UP000006727">
    <property type="component" value="Chromosome 11"/>
</dbReference>
<dbReference type="Gramene" id="Pp3c11_4240V3.2">
    <property type="protein sequence ID" value="PAC:32957730.CDS.1"/>
    <property type="gene ID" value="Pp3c11_4240"/>
</dbReference>
<sequence length="49" mass="5650">MKAKESITQYLHNFKNLLQQCQAILDVISPQIEILILMRSMPSQYGSII</sequence>
<evidence type="ECO:0000313" key="1">
    <source>
        <dbReference type="EMBL" id="PNR44807.1"/>
    </source>
</evidence>
<keyword evidence="3" id="KW-1185">Reference proteome</keyword>
<dbReference type="PaxDb" id="3218-PP1S232_16V6.1"/>
<dbReference type="EMBL" id="ABEU02000011">
    <property type="protein sequence ID" value="PNR44807.1"/>
    <property type="molecule type" value="Genomic_DNA"/>
</dbReference>
<evidence type="ECO:0000313" key="3">
    <source>
        <dbReference type="Proteomes" id="UP000006727"/>
    </source>
</evidence>
<reference evidence="1 3" key="2">
    <citation type="journal article" date="2018" name="Plant J.">
        <title>The Physcomitrella patens chromosome-scale assembly reveals moss genome structure and evolution.</title>
        <authorList>
            <person name="Lang D."/>
            <person name="Ullrich K.K."/>
            <person name="Murat F."/>
            <person name="Fuchs J."/>
            <person name="Jenkins J."/>
            <person name="Haas F.B."/>
            <person name="Piednoel M."/>
            <person name="Gundlach H."/>
            <person name="Van Bel M."/>
            <person name="Meyberg R."/>
            <person name="Vives C."/>
            <person name="Morata J."/>
            <person name="Symeonidi A."/>
            <person name="Hiss M."/>
            <person name="Muchero W."/>
            <person name="Kamisugi Y."/>
            <person name="Saleh O."/>
            <person name="Blanc G."/>
            <person name="Decker E.L."/>
            <person name="van Gessel N."/>
            <person name="Grimwood J."/>
            <person name="Hayes R.D."/>
            <person name="Graham S.W."/>
            <person name="Gunter L.E."/>
            <person name="McDaniel S.F."/>
            <person name="Hoernstein S.N.W."/>
            <person name="Larsson A."/>
            <person name="Li F.W."/>
            <person name="Perroud P.F."/>
            <person name="Phillips J."/>
            <person name="Ranjan P."/>
            <person name="Rokshar D.S."/>
            <person name="Rothfels C.J."/>
            <person name="Schneider L."/>
            <person name="Shu S."/>
            <person name="Stevenson D.W."/>
            <person name="Thummler F."/>
            <person name="Tillich M."/>
            <person name="Villarreal Aguilar J.C."/>
            <person name="Widiez T."/>
            <person name="Wong G.K."/>
            <person name="Wymore A."/>
            <person name="Zhang Y."/>
            <person name="Zimmer A.D."/>
            <person name="Quatrano R.S."/>
            <person name="Mayer K.F.X."/>
            <person name="Goodstein D."/>
            <person name="Casacuberta J.M."/>
            <person name="Vandepoele K."/>
            <person name="Reski R."/>
            <person name="Cuming A.C."/>
            <person name="Tuskan G.A."/>
            <person name="Maumus F."/>
            <person name="Salse J."/>
            <person name="Schmutz J."/>
            <person name="Rensing S.A."/>
        </authorList>
    </citation>
    <scope>NUCLEOTIDE SEQUENCE [LARGE SCALE GENOMIC DNA]</scope>
    <source>
        <strain evidence="2 3">cv. Gransden 2004</strain>
    </source>
</reference>
<reference evidence="2" key="3">
    <citation type="submission" date="2020-12" db="UniProtKB">
        <authorList>
            <consortium name="EnsemblPlants"/>
        </authorList>
    </citation>
    <scope>IDENTIFICATION</scope>
</reference>
<evidence type="ECO:0000313" key="2">
    <source>
        <dbReference type="EnsemblPlants" id="PAC:32957729.CDS.1"/>
    </source>
</evidence>
<proteinExistence type="predicted"/>
<gene>
    <name evidence="1" type="ORF">PHYPA_014577</name>
</gene>